<reference evidence="1 2" key="1">
    <citation type="submission" date="2016-09" db="EMBL/GenBank/DDBJ databases">
        <authorList>
            <person name="Reverchon S."/>
            <person name="Nasser W."/>
            <person name="Leonard S."/>
            <person name="Brochier C."/>
            <person name="Duprey A."/>
        </authorList>
    </citation>
    <scope>NUCLEOTIDE SEQUENCE [LARGE SCALE GENOMIC DNA]</scope>
    <source>
        <strain evidence="1 2">174/2</strain>
    </source>
</reference>
<protein>
    <submittedName>
        <fullName evidence="1">Uncharacterized protein</fullName>
    </submittedName>
</protein>
<name>A0A375AG09_9GAMM</name>
<evidence type="ECO:0000313" key="1">
    <source>
        <dbReference type="EMBL" id="SLM64559.1"/>
    </source>
</evidence>
<dbReference type="EMBL" id="LT615367">
    <property type="protein sequence ID" value="SLM64559.1"/>
    <property type="molecule type" value="Genomic_DNA"/>
</dbReference>
<sequence length="821" mass="93373">MSIGWVLKQNSVINRFMITSLAEKYYPAEVDTLPDTVNYRFINGFVDVGVLPCRVRFLKETAPREISLPNHVDFNALWSGGDQSQSVNFSDFWPCPTHVQRFARCFIYSDGLHAARFRLGTCGGVTLWLNGRQIARFTPFSRNTEQFCELILPLQLGLNTLIVHAEELCERDTDYLFSLRYLDERPLRWQLAPDAACSERAWALDNWLNSLSLDDNLINHDTLTLRAAVPLPDAVTVHHHLLCNVNESVTPWQQQQALCAGQTDWQAQLPAGLVGYYDLVCRAEYEGISLSRNISFGRLPTQTLPALPSLAQRREHLLRHTARHGFERIGRVLASFATGEGTEAIDPILNQVLHKISRREDCADFQLVPLIWLWQRYQGQRLSAPQWQRVRTAIVGFRYWIDEPGCDTMWFWSENHCLCFHVAQYLAGQNFPDEVFVCSGRTGREQHAIARQRLERWFDAILAHGLVEWNSAAYYPIDLIGLLALSELAGDESLRERARTVIDRIVLMTAWVHQNGVAVGTMGRAYDKELRSGMLTELAGFCALLWGEGWMLPHCAALPLMCLSQYQPPQEAQAIAQWQSPQGAQARWVQGLGRSANVIAWKQQDVAFSSVFDHHPGQPGHQQHVLDIRLGRHYAARLWVNHPGEDRPDGVHRPSYWAGNGRLPQVMQHRNRAWMLFDLQHDLRRWTHLYLPRTALDEVVVEACWCFVRGGNGYAALHNPAGLHLYTPQGGQPGSELRAFGERNVWYIAVDCGAGSRGFAEFIDHFRHRQAQQSPDGSVQFDDPDYGLMAWQPEGGFTIDSQPFVFPDTVSVIPQRTEEAQ</sequence>
<dbReference type="KEGG" id="daq:DAQ1742_03765"/>
<organism evidence="1 2">
    <name type="scientific">Dickeya aquatica</name>
    <dbReference type="NCBI Taxonomy" id="1401087"/>
    <lineage>
        <taxon>Bacteria</taxon>
        <taxon>Pseudomonadati</taxon>
        <taxon>Pseudomonadota</taxon>
        <taxon>Gammaproteobacteria</taxon>
        <taxon>Enterobacterales</taxon>
        <taxon>Pectobacteriaceae</taxon>
        <taxon>Dickeya</taxon>
    </lineage>
</organism>
<proteinExistence type="predicted"/>
<dbReference type="AlphaFoldDB" id="A0A375AG09"/>
<gene>
    <name evidence="1" type="ORF">DAQ1742_03765</name>
</gene>
<evidence type="ECO:0000313" key="2">
    <source>
        <dbReference type="Proteomes" id="UP000294820"/>
    </source>
</evidence>
<keyword evidence="2" id="KW-1185">Reference proteome</keyword>
<accession>A0A375AG09</accession>
<dbReference type="Proteomes" id="UP000294820">
    <property type="component" value="Chromosome 1"/>
</dbReference>
<dbReference type="RefSeq" id="WP_035344126.1">
    <property type="nucleotide sequence ID" value="NZ_LT615367.1"/>
</dbReference>